<protein>
    <submittedName>
        <fullName evidence="7">APC family permease</fullName>
    </submittedName>
</protein>
<dbReference type="PANTHER" id="PTHR42770:SF7">
    <property type="entry name" value="MEMBRANE PROTEIN"/>
    <property type="match status" value="1"/>
</dbReference>
<accession>A0A9D1JGD6</accession>
<dbReference type="GO" id="GO:0005886">
    <property type="term" value="C:plasma membrane"/>
    <property type="evidence" value="ECO:0007669"/>
    <property type="project" value="UniProtKB-SubCell"/>
</dbReference>
<feature type="transmembrane region" description="Helical" evidence="6">
    <location>
        <begin position="409"/>
        <end position="431"/>
    </location>
</feature>
<reference evidence="7" key="1">
    <citation type="submission" date="2020-10" db="EMBL/GenBank/DDBJ databases">
        <authorList>
            <person name="Gilroy R."/>
        </authorList>
    </citation>
    <scope>NUCLEOTIDE SEQUENCE</scope>
    <source>
        <strain evidence="7">ChiSxjej1B13-7041</strain>
    </source>
</reference>
<evidence type="ECO:0000313" key="8">
    <source>
        <dbReference type="Proteomes" id="UP000886841"/>
    </source>
</evidence>
<evidence type="ECO:0000256" key="3">
    <source>
        <dbReference type="ARBA" id="ARBA00022692"/>
    </source>
</evidence>
<name>A0A9D1JGD6_9FIRM</name>
<reference evidence="7" key="2">
    <citation type="journal article" date="2021" name="PeerJ">
        <title>Extensive microbial diversity within the chicken gut microbiome revealed by metagenomics and culture.</title>
        <authorList>
            <person name="Gilroy R."/>
            <person name="Ravi A."/>
            <person name="Getino M."/>
            <person name="Pursley I."/>
            <person name="Horton D.L."/>
            <person name="Alikhan N.F."/>
            <person name="Baker D."/>
            <person name="Gharbi K."/>
            <person name="Hall N."/>
            <person name="Watson M."/>
            <person name="Adriaenssens E.M."/>
            <person name="Foster-Nyarko E."/>
            <person name="Jarju S."/>
            <person name="Secka A."/>
            <person name="Antonio M."/>
            <person name="Oren A."/>
            <person name="Chaudhuri R.R."/>
            <person name="La Ragione R."/>
            <person name="Hildebrand F."/>
            <person name="Pallen M.J."/>
        </authorList>
    </citation>
    <scope>NUCLEOTIDE SEQUENCE</scope>
    <source>
        <strain evidence="7">ChiSxjej1B13-7041</strain>
    </source>
</reference>
<comment type="subcellular location">
    <subcellularLocation>
        <location evidence="1">Cell membrane</location>
        <topology evidence="1">Multi-pass membrane protein</topology>
    </subcellularLocation>
</comment>
<dbReference type="Proteomes" id="UP000886841">
    <property type="component" value="Unassembled WGS sequence"/>
</dbReference>
<sequence>MKQEKMGFWSCILMGIGSIIGASIFANTPIAIKIVGGHGIIIGFILAAVFVFIKSIPEIILGISLPATGGSYMYLSRLVHPVLGAINAFTQLAIGVLKIATMALTFSTYFKYIVPSCPEVVSASVAVVVFTIISCFGLRISSLVQNICVAVLIIALGCYVGLGWGHTEVTITEMITDTVQLSALWAGMGIMHGSLIGANVLVYSAEEIENPGRDIPMAYLISTLFTAIFYALIGYITVGVVETQGGMKAVYGISNLAEVSKIFMNNGMFLFFIAGGALLAVVTSINSAMMMFARITFAAARDGLFPKAISKLNQHGAPVVSLWFNSILAIISIVSGYNLDDVVKLTSIPGLFLTPLSFLAVFTIKYKYPNSYARRSIKTPHWLNCVLTAISIAACLILGWYVFGTMEARHYILMVVFYGVSLVYTIIRYFYLKKQGVSLFSDMQSVYKPWEEMEKDAIAKLGDKAIMKN</sequence>
<feature type="transmembrane region" description="Helical" evidence="6">
    <location>
        <begin position="34"/>
        <end position="53"/>
    </location>
</feature>
<feature type="transmembrane region" description="Helical" evidence="6">
    <location>
        <begin position="6"/>
        <end position="27"/>
    </location>
</feature>
<dbReference type="PANTHER" id="PTHR42770">
    <property type="entry name" value="AMINO ACID TRANSPORTER-RELATED"/>
    <property type="match status" value="1"/>
</dbReference>
<feature type="transmembrane region" description="Helical" evidence="6">
    <location>
        <begin position="184"/>
        <end position="205"/>
    </location>
</feature>
<dbReference type="Gene3D" id="1.20.1740.10">
    <property type="entry name" value="Amino acid/polyamine transporter I"/>
    <property type="match status" value="1"/>
</dbReference>
<evidence type="ECO:0000256" key="2">
    <source>
        <dbReference type="ARBA" id="ARBA00022475"/>
    </source>
</evidence>
<proteinExistence type="predicted"/>
<feature type="transmembrane region" description="Helical" evidence="6">
    <location>
        <begin position="269"/>
        <end position="295"/>
    </location>
</feature>
<dbReference type="PIRSF" id="PIRSF006060">
    <property type="entry name" value="AA_transporter"/>
    <property type="match status" value="1"/>
</dbReference>
<feature type="transmembrane region" description="Helical" evidence="6">
    <location>
        <begin position="217"/>
        <end position="238"/>
    </location>
</feature>
<feature type="transmembrane region" description="Helical" evidence="6">
    <location>
        <begin position="316"/>
        <end position="337"/>
    </location>
</feature>
<dbReference type="GO" id="GO:0022857">
    <property type="term" value="F:transmembrane transporter activity"/>
    <property type="evidence" value="ECO:0007669"/>
    <property type="project" value="InterPro"/>
</dbReference>
<keyword evidence="5 6" id="KW-0472">Membrane</keyword>
<dbReference type="AlphaFoldDB" id="A0A9D1JGD6"/>
<keyword evidence="2" id="KW-1003">Cell membrane</keyword>
<feature type="transmembrane region" description="Helical" evidence="6">
    <location>
        <begin position="343"/>
        <end position="362"/>
    </location>
</feature>
<feature type="transmembrane region" description="Helical" evidence="6">
    <location>
        <begin position="82"/>
        <end position="100"/>
    </location>
</feature>
<evidence type="ECO:0000313" key="7">
    <source>
        <dbReference type="EMBL" id="HIR93879.1"/>
    </source>
</evidence>
<gene>
    <name evidence="7" type="ORF">IAB98_10735</name>
</gene>
<dbReference type="InterPro" id="IPR050367">
    <property type="entry name" value="APC_superfamily"/>
</dbReference>
<dbReference type="InterPro" id="IPR002293">
    <property type="entry name" value="AA/rel_permease1"/>
</dbReference>
<evidence type="ECO:0000256" key="6">
    <source>
        <dbReference type="SAM" id="Phobius"/>
    </source>
</evidence>
<feature type="transmembrane region" description="Helical" evidence="6">
    <location>
        <begin position="147"/>
        <end position="164"/>
    </location>
</feature>
<keyword evidence="4 6" id="KW-1133">Transmembrane helix</keyword>
<evidence type="ECO:0000256" key="5">
    <source>
        <dbReference type="ARBA" id="ARBA00023136"/>
    </source>
</evidence>
<feature type="transmembrane region" description="Helical" evidence="6">
    <location>
        <begin position="382"/>
        <end position="403"/>
    </location>
</feature>
<evidence type="ECO:0000256" key="1">
    <source>
        <dbReference type="ARBA" id="ARBA00004651"/>
    </source>
</evidence>
<organism evidence="7 8">
    <name type="scientific">Candidatus Egerieimonas intestinavium</name>
    <dbReference type="NCBI Taxonomy" id="2840777"/>
    <lineage>
        <taxon>Bacteria</taxon>
        <taxon>Bacillati</taxon>
        <taxon>Bacillota</taxon>
        <taxon>Clostridia</taxon>
        <taxon>Lachnospirales</taxon>
        <taxon>Lachnospiraceae</taxon>
        <taxon>Lachnospiraceae incertae sedis</taxon>
        <taxon>Candidatus Egerieimonas</taxon>
    </lineage>
</organism>
<dbReference type="EMBL" id="DVHU01000097">
    <property type="protein sequence ID" value="HIR93879.1"/>
    <property type="molecule type" value="Genomic_DNA"/>
</dbReference>
<keyword evidence="3 6" id="KW-0812">Transmembrane</keyword>
<dbReference type="Pfam" id="PF13520">
    <property type="entry name" value="AA_permease_2"/>
    <property type="match status" value="1"/>
</dbReference>
<comment type="caution">
    <text evidence="7">The sequence shown here is derived from an EMBL/GenBank/DDBJ whole genome shotgun (WGS) entry which is preliminary data.</text>
</comment>
<feature type="transmembrane region" description="Helical" evidence="6">
    <location>
        <begin position="120"/>
        <end position="140"/>
    </location>
</feature>
<evidence type="ECO:0000256" key="4">
    <source>
        <dbReference type="ARBA" id="ARBA00022989"/>
    </source>
</evidence>